<evidence type="ECO:0000313" key="3">
    <source>
        <dbReference type="Proteomes" id="UP000004994"/>
    </source>
</evidence>
<keyword evidence="3" id="KW-1185">Reference proteome</keyword>
<feature type="domain" description="Reverse transcriptase Ty1/copia-type" evidence="1">
    <location>
        <begin position="311"/>
        <end position="381"/>
    </location>
</feature>
<organism evidence="2">
    <name type="scientific">Solanum lycopersicum</name>
    <name type="common">Tomato</name>
    <name type="synonym">Lycopersicon esculentum</name>
    <dbReference type="NCBI Taxonomy" id="4081"/>
    <lineage>
        <taxon>Eukaryota</taxon>
        <taxon>Viridiplantae</taxon>
        <taxon>Streptophyta</taxon>
        <taxon>Embryophyta</taxon>
        <taxon>Tracheophyta</taxon>
        <taxon>Spermatophyta</taxon>
        <taxon>Magnoliopsida</taxon>
        <taxon>eudicotyledons</taxon>
        <taxon>Gunneridae</taxon>
        <taxon>Pentapetalae</taxon>
        <taxon>asterids</taxon>
        <taxon>lamiids</taxon>
        <taxon>Solanales</taxon>
        <taxon>Solanaceae</taxon>
        <taxon>Solanoideae</taxon>
        <taxon>Solaneae</taxon>
        <taxon>Solanum</taxon>
        <taxon>Solanum subgen. Lycopersicon</taxon>
    </lineage>
</organism>
<proteinExistence type="predicted"/>
<dbReference type="EnsemblPlants" id="Solyc03g095925.1.1">
    <property type="protein sequence ID" value="Solyc03g095925.1.1"/>
    <property type="gene ID" value="Solyc03g095925.1"/>
</dbReference>
<evidence type="ECO:0000259" key="1">
    <source>
        <dbReference type="Pfam" id="PF07727"/>
    </source>
</evidence>
<dbReference type="Pfam" id="PF07727">
    <property type="entry name" value="RVT_2"/>
    <property type="match status" value="1"/>
</dbReference>
<evidence type="ECO:0000313" key="2">
    <source>
        <dbReference type="EnsemblPlants" id="Solyc03g095925.1.1"/>
    </source>
</evidence>
<dbReference type="Gramene" id="Solyc03g095925.1.1">
    <property type="protein sequence ID" value="Solyc03g095925.1.1"/>
    <property type="gene ID" value="Solyc03g095925.1"/>
</dbReference>
<reference evidence="2" key="2">
    <citation type="submission" date="2019-01" db="UniProtKB">
        <authorList>
            <consortium name="EnsemblPlants"/>
        </authorList>
    </citation>
    <scope>IDENTIFICATION</scope>
    <source>
        <strain evidence="2">cv. Heinz 1706</strain>
    </source>
</reference>
<sequence length="395" mass="43915">MECVSNKGPVTLLDGREQHYKGKKPLLATACEICGFKNHLTADCYRLVGYPPDFKSKIKPAQSGFYQTGTPGPYQTGMGNCRYTQQGSYQTGLEGSNTVQLPVGEKAEIMNTRISTILGDMNLIKVLFVPEFKFNLLSVTRLTKDLSCNNSFFPNFCTLQDLYSGKVIGIGREHNSLYLLKDEVPAVVSTTIKADNHTDLWHITLGHPSLKVMQHILSLKDHIDVCPARQAMHGNPIIPNLDEATESSSVERDGPVDQMPDTTTTQIESDIEENFSTRVGDIDIEAPVEDTRRTDYLSYSNMSDTYQSYVAAGNSSKLLQDTKEALHNKFSMKDLGDLKYFLGIEVLRSKTGIFLNQRKYALELISQSGLSGSKPAATPLEPNNKFNTVKYDELT</sequence>
<dbReference type="InParanoid" id="A0A3Q7FM04"/>
<dbReference type="InterPro" id="IPR013103">
    <property type="entry name" value="RVT_2"/>
</dbReference>
<reference evidence="2" key="1">
    <citation type="journal article" date="2012" name="Nature">
        <title>The tomato genome sequence provides insights into fleshy fruit evolution.</title>
        <authorList>
            <consortium name="Tomato Genome Consortium"/>
        </authorList>
    </citation>
    <scope>NUCLEOTIDE SEQUENCE [LARGE SCALE GENOMIC DNA]</scope>
    <source>
        <strain evidence="2">cv. Heinz 1706</strain>
    </source>
</reference>
<dbReference type="AlphaFoldDB" id="A0A3Q7FM04"/>
<protein>
    <recommendedName>
        <fullName evidence="1">Reverse transcriptase Ty1/copia-type domain-containing protein</fullName>
    </recommendedName>
</protein>
<dbReference type="Proteomes" id="UP000004994">
    <property type="component" value="Chromosome 3"/>
</dbReference>
<accession>A0A3Q7FM04</accession>
<name>A0A3Q7FM04_SOLLC</name>